<organism evidence="2 3">
    <name type="scientific">Nocardia macrotermitis</name>
    <dbReference type="NCBI Taxonomy" id="2585198"/>
    <lineage>
        <taxon>Bacteria</taxon>
        <taxon>Bacillati</taxon>
        <taxon>Actinomycetota</taxon>
        <taxon>Actinomycetes</taxon>
        <taxon>Mycobacteriales</taxon>
        <taxon>Nocardiaceae</taxon>
        <taxon>Nocardia</taxon>
    </lineage>
</organism>
<feature type="compositionally biased region" description="Basic and acidic residues" evidence="1">
    <location>
        <begin position="1"/>
        <end position="11"/>
    </location>
</feature>
<reference evidence="2 3" key="1">
    <citation type="submission" date="2019-10" db="EMBL/GenBank/DDBJ databases">
        <title>Nocardia macrotermitis sp. nov. and Nocardia aurantia sp. nov., isolated from the gut of fungus growing-termite Macrotermes natalensis.</title>
        <authorList>
            <person name="Benndorf R."/>
            <person name="Schwitalla J."/>
            <person name="Martin K."/>
            <person name="De Beer W."/>
            <person name="Kaster A.-K."/>
            <person name="Vollmers J."/>
            <person name="Poulsen M."/>
            <person name="Beemelmanns C."/>
        </authorList>
    </citation>
    <scope>NUCLEOTIDE SEQUENCE [LARGE SCALE GENOMIC DNA]</scope>
    <source>
        <strain evidence="2 3">RB20</strain>
    </source>
</reference>
<dbReference type="Pfam" id="PF04672">
    <property type="entry name" value="Methyltransf_19"/>
    <property type="match status" value="1"/>
</dbReference>
<evidence type="ECO:0000313" key="3">
    <source>
        <dbReference type="Proteomes" id="UP000438448"/>
    </source>
</evidence>
<gene>
    <name evidence="2" type="ORF">NRB20_61570</name>
</gene>
<feature type="region of interest" description="Disordered" evidence="1">
    <location>
        <begin position="1"/>
        <end position="21"/>
    </location>
</feature>
<evidence type="ECO:0000256" key="1">
    <source>
        <dbReference type="SAM" id="MobiDB-lite"/>
    </source>
</evidence>
<dbReference type="RefSeq" id="WP_153414822.1">
    <property type="nucleotide sequence ID" value="NZ_WEGK01000016.1"/>
</dbReference>
<dbReference type="InterPro" id="IPR006764">
    <property type="entry name" value="SAM_dep_MeTrfase_SAV2177_type"/>
</dbReference>
<evidence type="ECO:0008006" key="4">
    <source>
        <dbReference type="Google" id="ProtNLM"/>
    </source>
</evidence>
<evidence type="ECO:0000313" key="2">
    <source>
        <dbReference type="EMBL" id="MQY23031.1"/>
    </source>
</evidence>
<sequence>MASNEIRDESPKTSTSEPLVGSAIDTTKAHSARMYDYYLGGKDNFQCDRDAVEQVELAFPTIKLCARVNRAFMHRATRYLAAEQGVRQFLDIGTGIPTPPNLHQVAQGVAPESRVIYADYDPLVLTHARALMHGTSEGATTYVQADVTDPSTILTAPALHEVLDLDKPVALSLIALLHFVQDDQHDAYGIVDTLLDALAPGSFLVMTHLSPDFNPTQVAGIVDAYVSNGLALQARTHDEFARFFDDLEVIEPGITGSHRWRPDHEATVEVGDESLDDMDAKVSFWAAVGRKK</sequence>
<protein>
    <recommendedName>
        <fullName evidence="4">S-adenosyl methyltransferase</fullName>
    </recommendedName>
</protein>
<dbReference type="OrthoDB" id="4134439at2"/>
<dbReference type="InterPro" id="IPR029063">
    <property type="entry name" value="SAM-dependent_MTases_sf"/>
</dbReference>
<name>A0A7K0DBX4_9NOCA</name>
<keyword evidence="3" id="KW-1185">Reference proteome</keyword>
<dbReference type="PIRSF" id="PIRSF017393">
    <property type="entry name" value="MTase_SAV2177"/>
    <property type="match status" value="1"/>
</dbReference>
<accession>A0A7K0DBX4</accession>
<dbReference type="Proteomes" id="UP000438448">
    <property type="component" value="Unassembled WGS sequence"/>
</dbReference>
<dbReference type="AlphaFoldDB" id="A0A7K0DBX4"/>
<dbReference type="EMBL" id="WEGK01000016">
    <property type="protein sequence ID" value="MQY23031.1"/>
    <property type="molecule type" value="Genomic_DNA"/>
</dbReference>
<comment type="caution">
    <text evidence="2">The sequence shown here is derived from an EMBL/GenBank/DDBJ whole genome shotgun (WGS) entry which is preliminary data.</text>
</comment>
<dbReference type="SUPFAM" id="SSF53335">
    <property type="entry name" value="S-adenosyl-L-methionine-dependent methyltransferases"/>
    <property type="match status" value="1"/>
</dbReference>
<dbReference type="Gene3D" id="3.40.50.150">
    <property type="entry name" value="Vaccinia Virus protein VP39"/>
    <property type="match status" value="1"/>
</dbReference>
<proteinExistence type="predicted"/>